<gene>
    <name evidence="2" type="ORF">AVEN_128490_1</name>
</gene>
<keyword evidence="3" id="KW-1185">Reference proteome</keyword>
<evidence type="ECO:0000256" key="1">
    <source>
        <dbReference type="SAM" id="MobiDB-lite"/>
    </source>
</evidence>
<dbReference type="EMBL" id="BGPR01001020">
    <property type="protein sequence ID" value="GBM43165.1"/>
    <property type="molecule type" value="Genomic_DNA"/>
</dbReference>
<sequence>MEPETLLLKRHLVFPDQWLQIITKTSERHPRKSYAQAAAVQKKKEERTEGKDKETKTEKVMDLTDLKESLQDLRETKMLLQEFPTLLEPARRCREAPTK</sequence>
<dbReference type="Proteomes" id="UP000499080">
    <property type="component" value="Unassembled WGS sequence"/>
</dbReference>
<accession>A0A4Y2FRT3</accession>
<organism evidence="2 3">
    <name type="scientific">Araneus ventricosus</name>
    <name type="common">Orbweaver spider</name>
    <name type="synonym">Epeira ventricosa</name>
    <dbReference type="NCBI Taxonomy" id="182803"/>
    <lineage>
        <taxon>Eukaryota</taxon>
        <taxon>Metazoa</taxon>
        <taxon>Ecdysozoa</taxon>
        <taxon>Arthropoda</taxon>
        <taxon>Chelicerata</taxon>
        <taxon>Arachnida</taxon>
        <taxon>Araneae</taxon>
        <taxon>Araneomorphae</taxon>
        <taxon>Entelegynae</taxon>
        <taxon>Araneoidea</taxon>
        <taxon>Araneidae</taxon>
        <taxon>Araneus</taxon>
    </lineage>
</organism>
<evidence type="ECO:0000313" key="3">
    <source>
        <dbReference type="Proteomes" id="UP000499080"/>
    </source>
</evidence>
<evidence type="ECO:0000313" key="2">
    <source>
        <dbReference type="EMBL" id="GBM43165.1"/>
    </source>
</evidence>
<comment type="caution">
    <text evidence="2">The sequence shown here is derived from an EMBL/GenBank/DDBJ whole genome shotgun (WGS) entry which is preliminary data.</text>
</comment>
<name>A0A4Y2FRT3_ARAVE</name>
<proteinExistence type="predicted"/>
<dbReference type="AlphaFoldDB" id="A0A4Y2FRT3"/>
<feature type="region of interest" description="Disordered" evidence="1">
    <location>
        <begin position="29"/>
        <end position="57"/>
    </location>
</feature>
<protein>
    <submittedName>
        <fullName evidence="2">Uncharacterized protein</fullName>
    </submittedName>
</protein>
<reference evidence="2 3" key="1">
    <citation type="journal article" date="2019" name="Sci. Rep.">
        <title>Orb-weaving spider Araneus ventricosus genome elucidates the spidroin gene catalogue.</title>
        <authorList>
            <person name="Kono N."/>
            <person name="Nakamura H."/>
            <person name="Ohtoshi R."/>
            <person name="Moran D.A.P."/>
            <person name="Shinohara A."/>
            <person name="Yoshida Y."/>
            <person name="Fujiwara M."/>
            <person name="Mori M."/>
            <person name="Tomita M."/>
            <person name="Arakawa K."/>
        </authorList>
    </citation>
    <scope>NUCLEOTIDE SEQUENCE [LARGE SCALE GENOMIC DNA]</scope>
</reference>
<feature type="compositionally biased region" description="Basic and acidic residues" evidence="1">
    <location>
        <begin position="42"/>
        <end position="57"/>
    </location>
</feature>